<dbReference type="SUPFAM" id="SSF48726">
    <property type="entry name" value="Immunoglobulin"/>
    <property type="match status" value="4"/>
</dbReference>
<evidence type="ECO:0000256" key="2">
    <source>
        <dbReference type="ARBA" id="ARBA00023157"/>
    </source>
</evidence>
<dbReference type="Gene3D" id="2.60.40.10">
    <property type="entry name" value="Immunoglobulins"/>
    <property type="match status" value="4"/>
</dbReference>
<gene>
    <name evidence="5" type="ORF">GDO78_013878</name>
</gene>
<dbReference type="Proteomes" id="UP000770717">
    <property type="component" value="Unassembled WGS sequence"/>
</dbReference>
<name>A0A8J6EFD9_ELECQ</name>
<dbReference type="InterPro" id="IPR036179">
    <property type="entry name" value="Ig-like_dom_sf"/>
</dbReference>
<sequence>MYKVLQACLYLWLYLLVELGLYEAVLQRPKIFFSASYTTFLTGEAVLLECQAPADSTIHGYKFFKNNNEVPGTGASSRSKYKISLAKNSDAGSYTCLYYISDARGRQESEVSFPVFLSIIDQPSTPSLLVNPEQSLYFEGETVTLECVHSNINSMITYHFYKDTSKVQSYQDTSKSQHHIASLSTKDSGTYDCEYLVLGHQRTIPSGKSKQQTITVTALSAPPLLKFLPSYSAFIIGENLTMECEAPSPVPVTLYRIYKEEEELKGPSAHKGIYALQNVTRAVQAEYYCMYWSPKSNREIPSIPSPTKELYVIDPLRPPLFFVEPPSGRIWDGGNVTLYCSAPEEYERTRFHFLNDTDGIISVSSYKKQTTATVTINMRKSNSTSSTKYFCQYTAEIKGRSLLSPKSPQIEIIVSAKGSLLWLIAIGVGAGIAVLIIIVALIYWVLLAKKDTKKDIEVSKPVRDGGCKVTSL</sequence>
<dbReference type="InterPro" id="IPR050488">
    <property type="entry name" value="Ig_Fc_receptor"/>
</dbReference>
<protein>
    <recommendedName>
        <fullName evidence="4">Ig-like domain-containing protein</fullName>
    </recommendedName>
</protein>
<feature type="domain" description="Ig-like" evidence="4">
    <location>
        <begin position="126"/>
        <end position="215"/>
    </location>
</feature>
<dbReference type="PANTHER" id="PTHR11481">
    <property type="entry name" value="IMMUNOGLOBULIN FC RECEPTOR"/>
    <property type="match status" value="1"/>
</dbReference>
<dbReference type="PANTHER" id="PTHR11481:SF111">
    <property type="entry name" value="FC RECEPTOR-LIKE PROTEIN 3 ISOFORM X1"/>
    <property type="match status" value="1"/>
</dbReference>
<feature type="domain" description="Ig-like" evidence="4">
    <location>
        <begin position="319"/>
        <end position="404"/>
    </location>
</feature>
<evidence type="ECO:0000259" key="4">
    <source>
        <dbReference type="PROSITE" id="PS50835"/>
    </source>
</evidence>
<evidence type="ECO:0000313" key="5">
    <source>
        <dbReference type="EMBL" id="KAG9468016.1"/>
    </source>
</evidence>
<dbReference type="GO" id="GO:0006955">
    <property type="term" value="P:immune response"/>
    <property type="evidence" value="ECO:0007669"/>
    <property type="project" value="TreeGrafter"/>
</dbReference>
<keyword evidence="2" id="KW-1015">Disulfide bond</keyword>
<keyword evidence="3" id="KW-1133">Transmembrane helix</keyword>
<dbReference type="SMART" id="SM00408">
    <property type="entry name" value="IGc2"/>
    <property type="match status" value="3"/>
</dbReference>
<proteinExistence type="predicted"/>
<dbReference type="GO" id="GO:0007166">
    <property type="term" value="P:cell surface receptor signaling pathway"/>
    <property type="evidence" value="ECO:0007669"/>
    <property type="project" value="TreeGrafter"/>
</dbReference>
<dbReference type="GO" id="GO:0004888">
    <property type="term" value="F:transmembrane signaling receptor activity"/>
    <property type="evidence" value="ECO:0007669"/>
    <property type="project" value="TreeGrafter"/>
</dbReference>
<organism evidence="5 6">
    <name type="scientific">Eleutherodactylus coqui</name>
    <name type="common">Puerto Rican coqui</name>
    <dbReference type="NCBI Taxonomy" id="57060"/>
    <lineage>
        <taxon>Eukaryota</taxon>
        <taxon>Metazoa</taxon>
        <taxon>Chordata</taxon>
        <taxon>Craniata</taxon>
        <taxon>Vertebrata</taxon>
        <taxon>Euteleostomi</taxon>
        <taxon>Amphibia</taxon>
        <taxon>Batrachia</taxon>
        <taxon>Anura</taxon>
        <taxon>Neobatrachia</taxon>
        <taxon>Hyloidea</taxon>
        <taxon>Eleutherodactylidae</taxon>
        <taxon>Eleutherodactylinae</taxon>
        <taxon>Eleutherodactylus</taxon>
        <taxon>Eleutherodactylus</taxon>
    </lineage>
</organism>
<dbReference type="AlphaFoldDB" id="A0A8J6EFD9"/>
<dbReference type="InterPro" id="IPR003599">
    <property type="entry name" value="Ig_sub"/>
</dbReference>
<dbReference type="EMBL" id="WNTK01001080">
    <property type="protein sequence ID" value="KAG9468016.1"/>
    <property type="molecule type" value="Genomic_DNA"/>
</dbReference>
<evidence type="ECO:0000313" key="6">
    <source>
        <dbReference type="Proteomes" id="UP000770717"/>
    </source>
</evidence>
<feature type="transmembrane region" description="Helical" evidence="3">
    <location>
        <begin position="420"/>
        <end position="446"/>
    </location>
</feature>
<dbReference type="Pfam" id="PF13927">
    <property type="entry name" value="Ig_3"/>
    <property type="match status" value="2"/>
</dbReference>
<comment type="caution">
    <text evidence="5">The sequence shown here is derived from an EMBL/GenBank/DDBJ whole genome shotgun (WGS) entry which is preliminary data.</text>
</comment>
<dbReference type="GO" id="GO:0009897">
    <property type="term" value="C:external side of plasma membrane"/>
    <property type="evidence" value="ECO:0007669"/>
    <property type="project" value="TreeGrafter"/>
</dbReference>
<dbReference type="OrthoDB" id="6151406at2759"/>
<keyword evidence="3" id="KW-0812">Transmembrane</keyword>
<keyword evidence="6" id="KW-1185">Reference proteome</keyword>
<keyword evidence="3" id="KW-0472">Membrane</keyword>
<reference evidence="5" key="1">
    <citation type="thesis" date="2020" institute="ProQuest LLC" country="789 East Eisenhower Parkway, Ann Arbor, MI, USA">
        <title>Comparative Genomics and Chromosome Evolution.</title>
        <authorList>
            <person name="Mudd A.B."/>
        </authorList>
    </citation>
    <scope>NUCLEOTIDE SEQUENCE</scope>
    <source>
        <strain evidence="5">HN-11 Male</strain>
        <tissue evidence="5">Kidney and liver</tissue>
    </source>
</reference>
<keyword evidence="1" id="KW-0732">Signal</keyword>
<feature type="domain" description="Ig-like" evidence="4">
    <location>
        <begin position="29"/>
        <end position="112"/>
    </location>
</feature>
<dbReference type="PROSITE" id="PS50835">
    <property type="entry name" value="IG_LIKE"/>
    <property type="match status" value="3"/>
</dbReference>
<dbReference type="InterPro" id="IPR007110">
    <property type="entry name" value="Ig-like_dom"/>
</dbReference>
<dbReference type="SMART" id="SM00409">
    <property type="entry name" value="IG"/>
    <property type="match status" value="4"/>
</dbReference>
<accession>A0A8J6EFD9</accession>
<evidence type="ECO:0000256" key="3">
    <source>
        <dbReference type="SAM" id="Phobius"/>
    </source>
</evidence>
<dbReference type="InterPro" id="IPR003598">
    <property type="entry name" value="Ig_sub2"/>
</dbReference>
<dbReference type="InterPro" id="IPR013783">
    <property type="entry name" value="Ig-like_fold"/>
</dbReference>
<evidence type="ECO:0000256" key="1">
    <source>
        <dbReference type="ARBA" id="ARBA00022729"/>
    </source>
</evidence>